<evidence type="ECO:0000313" key="3">
    <source>
        <dbReference type="Proteomes" id="UP000887023"/>
    </source>
</evidence>
<sequence>MMRSPVPSRWLSAALVGFAVALVPTAAAATTPADSSVTFALRASGAPVVVIDGKLFADPTGTREPATFQFATVATGTQLRSPDTGQAVCPGANDQLQLCPVGNAKTVWDVSRSEANGGREPGVALRLQGTPQFAGRALVEDRSLLPKPIVLRGPVMPGQLFELRAAD</sequence>
<proteinExistence type="predicted"/>
<feature type="chain" id="PRO_5045777265" evidence="1">
    <location>
        <begin position="29"/>
        <end position="167"/>
    </location>
</feature>
<organism evidence="2 3">
    <name type="scientific">Skermania pinensis</name>
    <dbReference type="NCBI Taxonomy" id="39122"/>
    <lineage>
        <taxon>Bacteria</taxon>
        <taxon>Bacillati</taxon>
        <taxon>Actinomycetota</taxon>
        <taxon>Actinomycetes</taxon>
        <taxon>Mycobacteriales</taxon>
        <taxon>Gordoniaceae</taxon>
        <taxon>Skermania</taxon>
    </lineage>
</organism>
<accession>A0ABX8S9B3</accession>
<evidence type="ECO:0000313" key="2">
    <source>
        <dbReference type="EMBL" id="QXQ14455.1"/>
    </source>
</evidence>
<protein>
    <submittedName>
        <fullName evidence="2">Uncharacterized protein</fullName>
    </submittedName>
</protein>
<dbReference type="Proteomes" id="UP000887023">
    <property type="component" value="Chromosome"/>
</dbReference>
<feature type="signal peptide" evidence="1">
    <location>
        <begin position="1"/>
        <end position="28"/>
    </location>
</feature>
<evidence type="ECO:0000256" key="1">
    <source>
        <dbReference type="SAM" id="SignalP"/>
    </source>
</evidence>
<reference evidence="2" key="1">
    <citation type="submission" date="2021-07" db="EMBL/GenBank/DDBJ databases">
        <title>Candidatus Kaistella beijingensis sp. nov. isolated from a municipal wastewater treatment plant is involved in sludge foaming.</title>
        <authorList>
            <person name="Song Y."/>
            <person name="Liu S.-J."/>
        </authorList>
    </citation>
    <scope>NUCLEOTIDE SEQUENCE</scope>
    <source>
        <strain evidence="2">DSM 43998</strain>
    </source>
</reference>
<name>A0ABX8S9B3_9ACTN</name>
<dbReference type="RefSeq" id="WP_066466717.1">
    <property type="nucleotide sequence ID" value="NZ_CP079105.1"/>
</dbReference>
<keyword evidence="1" id="KW-0732">Signal</keyword>
<dbReference type="EMBL" id="CP079105">
    <property type="protein sequence ID" value="QXQ14455.1"/>
    <property type="molecule type" value="Genomic_DNA"/>
</dbReference>
<keyword evidence="3" id="KW-1185">Reference proteome</keyword>
<gene>
    <name evidence="2" type="ORF">KV203_03290</name>
</gene>